<dbReference type="Proteomes" id="UP000002440">
    <property type="component" value="Chromosome"/>
</dbReference>
<feature type="transmembrane region" description="Helical" evidence="1">
    <location>
        <begin position="39"/>
        <end position="62"/>
    </location>
</feature>
<proteinExistence type="predicted"/>
<dbReference type="KEGG" id="mfa:Mfla_1366"/>
<dbReference type="EMBL" id="CP000284">
    <property type="protein sequence ID" value="ABE49634.1"/>
    <property type="molecule type" value="Genomic_DNA"/>
</dbReference>
<feature type="transmembrane region" description="Helical" evidence="1">
    <location>
        <begin position="12"/>
        <end position="33"/>
    </location>
</feature>
<sequence length="123" mass="14262">MSEYSALARRYIYSSLLVLLVGYLFPLLAVLMTDVAEDPSVFFIALGFLILCTAVSMGMNFITDRYIFDIKVLKNEDKSQFRIRFLKRHHHLLRIHQLTDCLSILNLLLSPAVFYYVSHFHGT</sequence>
<evidence type="ECO:0000256" key="1">
    <source>
        <dbReference type="SAM" id="Phobius"/>
    </source>
</evidence>
<keyword evidence="1" id="KW-0472">Membrane</keyword>
<evidence type="ECO:0000313" key="3">
    <source>
        <dbReference type="Proteomes" id="UP000002440"/>
    </source>
</evidence>
<accession>Q1H1K3</accession>
<dbReference type="HOGENOM" id="CLU_2012588_0_0_4"/>
<reference evidence="2 3" key="1">
    <citation type="submission" date="2006-03" db="EMBL/GenBank/DDBJ databases">
        <title>Complete sequence of Methylobacillus flagellatus KT.</title>
        <authorList>
            <consortium name="US DOE Joint Genome Institute"/>
            <person name="Copeland A."/>
            <person name="Lucas S."/>
            <person name="Lapidus A."/>
            <person name="Barry K."/>
            <person name="Detter J.C."/>
            <person name="Glavina del Rio T."/>
            <person name="Hammon N."/>
            <person name="Israni S."/>
            <person name="Dalin E."/>
            <person name="Tice H."/>
            <person name="Pitluck S."/>
            <person name="Brettin T."/>
            <person name="Bruce D."/>
            <person name="Han C."/>
            <person name="Tapia R."/>
            <person name="Saunders E."/>
            <person name="Gilna P."/>
            <person name="Schmutz J."/>
            <person name="Larimer F."/>
            <person name="Land M."/>
            <person name="Kyrpides N."/>
            <person name="Anderson I."/>
            <person name="Richardson P."/>
        </authorList>
    </citation>
    <scope>NUCLEOTIDE SEQUENCE [LARGE SCALE GENOMIC DNA]</scope>
    <source>
        <strain evidence="3">KT / ATCC 51484 / DSM 6875</strain>
    </source>
</reference>
<organism evidence="2 3">
    <name type="scientific">Methylobacillus flagellatus (strain ATCC 51484 / DSM 6875 / VKM B-1610 / KT)</name>
    <dbReference type="NCBI Taxonomy" id="265072"/>
    <lineage>
        <taxon>Bacteria</taxon>
        <taxon>Pseudomonadati</taxon>
        <taxon>Pseudomonadota</taxon>
        <taxon>Betaproteobacteria</taxon>
        <taxon>Nitrosomonadales</taxon>
        <taxon>Methylophilaceae</taxon>
        <taxon>Methylobacillus</taxon>
    </lineage>
</organism>
<evidence type="ECO:0000313" key="2">
    <source>
        <dbReference type="EMBL" id="ABE49634.1"/>
    </source>
</evidence>
<keyword evidence="1" id="KW-0812">Transmembrane</keyword>
<name>Q1H1K3_METFK</name>
<gene>
    <name evidence="2" type="ordered locus">Mfla_1366</name>
</gene>
<keyword evidence="1" id="KW-1133">Transmembrane helix</keyword>
<protein>
    <submittedName>
        <fullName evidence="2">Uncharacterized protein</fullName>
    </submittedName>
</protein>
<keyword evidence="3" id="KW-1185">Reference proteome</keyword>
<dbReference type="OrthoDB" id="9851989at2"/>
<dbReference type="AlphaFoldDB" id="Q1H1K3"/>